<keyword evidence="2" id="KW-1185">Reference proteome</keyword>
<dbReference type="Proteomes" id="UP001652625">
    <property type="component" value="Chromosome 07"/>
</dbReference>
<gene>
    <name evidence="3" type="primary">LOC136082518</name>
</gene>
<feature type="domain" description="DUF4371" evidence="1">
    <location>
        <begin position="221"/>
        <end position="411"/>
    </location>
</feature>
<dbReference type="Pfam" id="PF14291">
    <property type="entry name" value="DUF4371"/>
    <property type="match status" value="1"/>
</dbReference>
<evidence type="ECO:0000259" key="1">
    <source>
        <dbReference type="Pfam" id="PF14291"/>
    </source>
</evidence>
<dbReference type="GeneID" id="136082518"/>
<dbReference type="SUPFAM" id="SSF53098">
    <property type="entry name" value="Ribonuclease H-like"/>
    <property type="match status" value="1"/>
</dbReference>
<dbReference type="PANTHER" id="PTHR45749:SF33">
    <property type="entry name" value="ZINC FINGER MYM-TYPE PROTEIN 1"/>
    <property type="match status" value="1"/>
</dbReference>
<reference evidence="3" key="1">
    <citation type="submission" date="2025-08" db="UniProtKB">
        <authorList>
            <consortium name="RefSeq"/>
        </authorList>
    </citation>
    <scope>IDENTIFICATION</scope>
</reference>
<dbReference type="RefSeq" id="XP_065657996.1">
    <property type="nucleotide sequence ID" value="XM_065801924.1"/>
</dbReference>
<dbReference type="InterPro" id="IPR025398">
    <property type="entry name" value="DUF4371"/>
</dbReference>
<protein>
    <submittedName>
        <fullName evidence="3">Zinc finger MYM-type protein 1-like</fullName>
    </submittedName>
</protein>
<proteinExistence type="predicted"/>
<accession>A0ABM4C8P7</accession>
<name>A0ABM4C8P7_HYDVU</name>
<sequence>MNEKKGIRTLFDVGVTASNLNDNEQEDTVSKANDVDKISNDLTDCFDGEKIETFEDNEDDSNGIKTVSLSASNCGQVFLDIGNLLSEIPSQSEIEKYVTNDHVDFPNILPKDINSQAFPQRNLNFKNVNGEALFCFPCRLFSGNISKSSVTERNLSSRSVLASPGGYAATSKWRKLCNRIPEHERSNVHRECYLAWRELERRFLFGKGIETYSESSIKLQSTKWSNILKRILDVILFLGERGLAFRGSSQQIGDVDNDNFLGLIELLSHWDPILKEHVLSVEESQRKGKRLQVHYLSADIQNEFITECSDLVRQHILQERRSAKYFVIMVDATPDLSHTEQASFILRYVILKDSQYEIVERFLTYVDCNNKTGDEISQMVVEKFQHNSIPLSDCRARAYDNGSNMAGKYNGVQAKILQLCPLALFSVCGCHTLNLVGNDAAVCIPEAVTFFETIQTVYNLFSSSPKRWEILSKHINCSLKGMSHTR</sequence>
<evidence type="ECO:0000313" key="2">
    <source>
        <dbReference type="Proteomes" id="UP001652625"/>
    </source>
</evidence>
<evidence type="ECO:0000313" key="3">
    <source>
        <dbReference type="RefSeq" id="XP_065657996.1"/>
    </source>
</evidence>
<dbReference type="InterPro" id="IPR012337">
    <property type="entry name" value="RNaseH-like_sf"/>
</dbReference>
<organism evidence="2 3">
    <name type="scientific">Hydra vulgaris</name>
    <name type="common">Hydra</name>
    <name type="synonym">Hydra attenuata</name>
    <dbReference type="NCBI Taxonomy" id="6087"/>
    <lineage>
        <taxon>Eukaryota</taxon>
        <taxon>Metazoa</taxon>
        <taxon>Cnidaria</taxon>
        <taxon>Hydrozoa</taxon>
        <taxon>Hydroidolina</taxon>
        <taxon>Anthoathecata</taxon>
        <taxon>Aplanulata</taxon>
        <taxon>Hydridae</taxon>
        <taxon>Hydra</taxon>
    </lineage>
</organism>
<dbReference type="PANTHER" id="PTHR45749">
    <property type="match status" value="1"/>
</dbReference>